<reference evidence="1 2" key="1">
    <citation type="submission" date="2016-10" db="EMBL/GenBank/DDBJ databases">
        <authorList>
            <person name="de Groot N.N."/>
        </authorList>
    </citation>
    <scope>NUCLEOTIDE SEQUENCE [LARGE SCALE GENOMIC DNA]</scope>
    <source>
        <strain evidence="1 2">Z108</strain>
    </source>
</reference>
<gene>
    <name evidence="1" type="ORF">SAMN04487861_10927</name>
</gene>
<evidence type="ECO:0000313" key="2">
    <source>
        <dbReference type="Proteomes" id="UP000183639"/>
    </source>
</evidence>
<dbReference type="OrthoDB" id="1669398at2"/>
<accession>A0A1I3E683</accession>
<name>A0A1I3E683_SELRU</name>
<organism evidence="1 2">
    <name type="scientific">Selenomonas ruminantium</name>
    <dbReference type="NCBI Taxonomy" id="971"/>
    <lineage>
        <taxon>Bacteria</taxon>
        <taxon>Bacillati</taxon>
        <taxon>Bacillota</taxon>
        <taxon>Negativicutes</taxon>
        <taxon>Selenomonadales</taxon>
        <taxon>Selenomonadaceae</taxon>
        <taxon>Selenomonas</taxon>
    </lineage>
</organism>
<proteinExistence type="predicted"/>
<dbReference type="Pfam" id="PF12669">
    <property type="entry name" value="FeoB_associated"/>
    <property type="match status" value="1"/>
</dbReference>
<dbReference type="AlphaFoldDB" id="A0A1I3E683"/>
<evidence type="ECO:0000313" key="1">
    <source>
        <dbReference type="EMBL" id="SFH94466.1"/>
    </source>
</evidence>
<sequence>MATYIVGAVLAVALYFAVRHVYRNFRDGKEDCCGSSDCSCCSGCHSLTDKK</sequence>
<dbReference type="Proteomes" id="UP000183639">
    <property type="component" value="Unassembled WGS sequence"/>
</dbReference>
<dbReference type="RefSeq" id="WP_075442949.1">
    <property type="nucleotide sequence ID" value="NZ_FOQK01000009.1"/>
</dbReference>
<dbReference type="EMBL" id="FOQK01000009">
    <property type="protein sequence ID" value="SFH94466.1"/>
    <property type="molecule type" value="Genomic_DNA"/>
</dbReference>
<protein>
    <submittedName>
        <fullName evidence="1">Virus attachment protein p12 family protein</fullName>
    </submittedName>
</protein>